<accession>A0AAJ2ZFV0</accession>
<reference evidence="2 3" key="1">
    <citation type="submission" date="2019-10" db="EMBL/GenBank/DDBJ databases">
        <title>Genome Sequence of Micromonospora terminaliae DSM 101760.</title>
        <authorList>
            <person name="Guo L."/>
        </authorList>
    </citation>
    <scope>NUCLEOTIDE SEQUENCE [LARGE SCALE GENOMIC DNA]</scope>
    <source>
        <strain evidence="2 3">DSM 101760</strain>
    </source>
</reference>
<dbReference type="RefSeq" id="WP_154228306.1">
    <property type="nucleotide sequence ID" value="NZ_CP045309.1"/>
</dbReference>
<evidence type="ECO:0000313" key="2">
    <source>
        <dbReference type="EMBL" id="QGL49031.1"/>
    </source>
</evidence>
<protein>
    <submittedName>
        <fullName evidence="1">Uncharacterized protein</fullName>
    </submittedName>
</protein>
<reference evidence="1 4" key="2">
    <citation type="submission" date="2020-02" db="EMBL/GenBank/DDBJ databases">
        <title>WGS of Micromonospora spp. isolated from hot spring.</title>
        <authorList>
            <person name="Thawai C."/>
        </authorList>
    </citation>
    <scope>NUCLEOTIDE SEQUENCE [LARGE SCALE GENOMIC DNA]</scope>
    <source>
        <strain evidence="1 4">TMS7</strain>
    </source>
</reference>
<sequence length="254" mass="27795">MYADDTMVSATVQQIRQNYPRFGLQLPEGMADDLAQLDARKDEPQFAADPAALRAAVAAARDAGQDPATDETVRTELARQQLASLNLGQLPDGRAGQRLADVLHKHTPAILADLAQVVEQGDAVLARARKAGVNPAEAYVNGAGQRVELWEKGQEALTRITHAAKIWGLLVAAFRLAERDPRRRALALADLTPEQLFALDGRDVIAAARAGHPLSLATPEEYTQRCRRIDQHLAEQEARRERELHTGRREVTAA</sequence>
<dbReference type="EMBL" id="CP045309">
    <property type="protein sequence ID" value="QGL49031.1"/>
    <property type="molecule type" value="Genomic_DNA"/>
</dbReference>
<evidence type="ECO:0000313" key="1">
    <source>
        <dbReference type="EMBL" id="NES28950.1"/>
    </source>
</evidence>
<evidence type="ECO:0000313" key="3">
    <source>
        <dbReference type="Proteomes" id="UP000402241"/>
    </source>
</evidence>
<dbReference type="AlphaFoldDB" id="A0AAJ2ZFV0"/>
<dbReference type="EMBL" id="JAAHBZ010000005">
    <property type="protein sequence ID" value="NES28950.1"/>
    <property type="molecule type" value="Genomic_DNA"/>
</dbReference>
<dbReference type="Proteomes" id="UP000402241">
    <property type="component" value="Chromosome"/>
</dbReference>
<name>A0AAJ2ZFV0_9ACTN</name>
<dbReference type="Proteomes" id="UP000477779">
    <property type="component" value="Unassembled WGS sequence"/>
</dbReference>
<organism evidence="1 4">
    <name type="scientific">Micromonospora terminaliae</name>
    <dbReference type="NCBI Taxonomy" id="1914461"/>
    <lineage>
        <taxon>Bacteria</taxon>
        <taxon>Bacillati</taxon>
        <taxon>Actinomycetota</taxon>
        <taxon>Actinomycetes</taxon>
        <taxon>Micromonosporales</taxon>
        <taxon>Micromonosporaceae</taxon>
        <taxon>Micromonospora</taxon>
    </lineage>
</organism>
<keyword evidence="3" id="KW-1185">Reference proteome</keyword>
<proteinExistence type="predicted"/>
<gene>
    <name evidence="1" type="ORF">G3561_15525</name>
    <name evidence="2" type="ORF">GCE86_19665</name>
</gene>
<evidence type="ECO:0000313" key="4">
    <source>
        <dbReference type="Proteomes" id="UP000477779"/>
    </source>
</evidence>